<dbReference type="EMBL" id="NTKD01000006">
    <property type="protein sequence ID" value="PDH41101.1"/>
    <property type="molecule type" value="Genomic_DNA"/>
</dbReference>
<evidence type="ECO:0000313" key="2">
    <source>
        <dbReference type="Proteomes" id="UP000219327"/>
    </source>
</evidence>
<comment type="caution">
    <text evidence="1">The sequence shown here is derived from an EMBL/GenBank/DDBJ whole genome shotgun (WGS) entry which is preliminary data.</text>
</comment>
<dbReference type="InterPro" id="IPR029016">
    <property type="entry name" value="GAF-like_dom_sf"/>
</dbReference>
<accession>A0A2A5WXE5</accession>
<dbReference type="InterPro" id="IPR007435">
    <property type="entry name" value="DUF484"/>
</dbReference>
<protein>
    <recommendedName>
        <fullName evidence="3">DUF484 domain-containing protein</fullName>
    </recommendedName>
</protein>
<proteinExistence type="predicted"/>
<gene>
    <name evidence="1" type="ORF">CNE99_02155</name>
</gene>
<evidence type="ECO:0000313" key="1">
    <source>
        <dbReference type="EMBL" id="PDH41101.1"/>
    </source>
</evidence>
<dbReference type="PANTHER" id="PTHR38765">
    <property type="entry name" value="DUF484 DOMAIN-CONTAINING PROTEIN"/>
    <property type="match status" value="1"/>
</dbReference>
<organism evidence="1 2">
    <name type="scientific">OM182 bacterium MED-G24</name>
    <dbReference type="NCBI Taxonomy" id="1986255"/>
    <lineage>
        <taxon>Bacteria</taxon>
        <taxon>Pseudomonadati</taxon>
        <taxon>Pseudomonadota</taxon>
        <taxon>Gammaproteobacteria</taxon>
        <taxon>OMG group</taxon>
        <taxon>OM182 clade</taxon>
    </lineage>
</organism>
<name>A0A2A5WXE5_9GAMM</name>
<dbReference type="Pfam" id="PF04340">
    <property type="entry name" value="DUF484"/>
    <property type="match status" value="1"/>
</dbReference>
<dbReference type="Gene3D" id="3.30.450.40">
    <property type="match status" value="1"/>
</dbReference>
<evidence type="ECO:0008006" key="3">
    <source>
        <dbReference type="Google" id="ProtNLM"/>
    </source>
</evidence>
<dbReference type="PANTHER" id="PTHR38765:SF1">
    <property type="entry name" value="DUF484 DOMAIN-CONTAINING PROTEIN"/>
    <property type="match status" value="1"/>
</dbReference>
<reference evidence="1 2" key="1">
    <citation type="submission" date="2017-08" db="EMBL/GenBank/DDBJ databases">
        <title>Fine stratification of microbial communities through a metagenomic profile of the photic zone.</title>
        <authorList>
            <person name="Haro-Moreno J.M."/>
            <person name="Lopez-Perez M."/>
            <person name="De La Torre J."/>
            <person name="Picazo A."/>
            <person name="Camacho A."/>
            <person name="Rodriguez-Valera F."/>
        </authorList>
    </citation>
    <scope>NUCLEOTIDE SEQUENCE [LARGE SCALE GENOMIC DNA]</scope>
    <source>
        <strain evidence="1">MED-G24</strain>
    </source>
</reference>
<sequence>MSPSDTSPTKEPDTLDESSVVRFLETHPDFFANRDQLLMSLRLPQPRGAAISLMDRQVALLRERNVENRRLIEDFKRNALRNEGIFQSTKTLVLALIAAEDAEAFYAALSIGLRDELGFSVSLLFIGEESTSINDVAHFTRSEDMPGYYTTHFDTQTTYMGPLREEERSWLFPMEANETPSSAVVIMLEQDPMTLLALGHPEPGYFNSQLETTLLTLVTDALAALLPRFRPSTFRE</sequence>
<dbReference type="Proteomes" id="UP000219327">
    <property type="component" value="Unassembled WGS sequence"/>
</dbReference>
<dbReference type="AlphaFoldDB" id="A0A2A5WXE5"/>